<dbReference type="InterPro" id="IPR006175">
    <property type="entry name" value="YjgF/YER057c/UK114"/>
</dbReference>
<reference evidence="3 4" key="1">
    <citation type="submission" date="2019-02" db="EMBL/GenBank/DDBJ databases">
        <title>Draft genome sequences of novel Actinobacteria.</title>
        <authorList>
            <person name="Sahin N."/>
            <person name="Ay H."/>
            <person name="Saygin H."/>
        </authorList>
    </citation>
    <scope>NUCLEOTIDE SEQUENCE [LARGE SCALE GENOMIC DNA]</scope>
    <source>
        <strain evidence="3 4">8K307</strain>
    </source>
</reference>
<evidence type="ECO:0000313" key="4">
    <source>
        <dbReference type="Proteomes" id="UP000295217"/>
    </source>
</evidence>
<evidence type="ECO:0000256" key="1">
    <source>
        <dbReference type="ARBA" id="ARBA00010552"/>
    </source>
</evidence>
<dbReference type="GO" id="GO:0005829">
    <property type="term" value="C:cytosol"/>
    <property type="evidence" value="ECO:0007669"/>
    <property type="project" value="TreeGrafter"/>
</dbReference>
<keyword evidence="4" id="KW-1185">Reference proteome</keyword>
<evidence type="ECO:0000313" key="3">
    <source>
        <dbReference type="EMBL" id="TDD70749.1"/>
    </source>
</evidence>
<name>A0A4R5AHG3_9ACTN</name>
<accession>A0A4R5AHG3</accession>
<feature type="region of interest" description="Disordered" evidence="2">
    <location>
        <begin position="1"/>
        <end position="20"/>
    </location>
</feature>
<dbReference type="Pfam" id="PF01042">
    <property type="entry name" value="Ribonuc_L-PSP"/>
    <property type="match status" value="1"/>
</dbReference>
<dbReference type="PANTHER" id="PTHR11803">
    <property type="entry name" value="2-IMINOBUTANOATE/2-IMINOPROPANOATE DEAMINASE RIDA"/>
    <property type="match status" value="1"/>
</dbReference>
<gene>
    <name evidence="3" type="ORF">E1262_08865</name>
</gene>
<comment type="caution">
    <text evidence="3">The sequence shown here is derived from an EMBL/GenBank/DDBJ whole genome shotgun (WGS) entry which is preliminary data.</text>
</comment>
<sequence length="132" mass="14283">MAAPESAAAGQAPAEPAPAPPFRRFVRAGDFVFVSGQASVDEAGRLVPGTFEEQLRLSMENVRRVLAQAGLDLDHVVRTGCYVHDPADALEFNRLYREYFQAPLPARTTLTGCLTDDVRFEIDVVAYAGGEG</sequence>
<feature type="compositionally biased region" description="Low complexity" evidence="2">
    <location>
        <begin position="1"/>
        <end position="14"/>
    </location>
</feature>
<dbReference type="CDD" id="cd00448">
    <property type="entry name" value="YjgF_YER057c_UK114_family"/>
    <property type="match status" value="1"/>
</dbReference>
<dbReference type="AlphaFoldDB" id="A0A4R5AHG3"/>
<dbReference type="RefSeq" id="WP_132102765.1">
    <property type="nucleotide sequence ID" value="NZ_SMLB01000008.1"/>
</dbReference>
<dbReference type="Gene3D" id="3.30.1330.40">
    <property type="entry name" value="RutC-like"/>
    <property type="match status" value="1"/>
</dbReference>
<dbReference type="OrthoDB" id="3212792at2"/>
<dbReference type="PANTHER" id="PTHR11803:SF58">
    <property type="entry name" value="PROTEIN HMF1-RELATED"/>
    <property type="match status" value="1"/>
</dbReference>
<dbReference type="Proteomes" id="UP000295217">
    <property type="component" value="Unassembled WGS sequence"/>
</dbReference>
<evidence type="ECO:0000256" key="2">
    <source>
        <dbReference type="SAM" id="MobiDB-lite"/>
    </source>
</evidence>
<organism evidence="3 4">
    <name type="scientific">Jiangella aurantiaca</name>
    <dbReference type="NCBI Taxonomy" id="2530373"/>
    <lineage>
        <taxon>Bacteria</taxon>
        <taxon>Bacillati</taxon>
        <taxon>Actinomycetota</taxon>
        <taxon>Actinomycetes</taxon>
        <taxon>Jiangellales</taxon>
        <taxon>Jiangellaceae</taxon>
        <taxon>Jiangella</taxon>
    </lineage>
</organism>
<dbReference type="SUPFAM" id="SSF55298">
    <property type="entry name" value="YjgF-like"/>
    <property type="match status" value="1"/>
</dbReference>
<protein>
    <submittedName>
        <fullName evidence="3">RidA family protein</fullName>
    </submittedName>
</protein>
<dbReference type="GO" id="GO:0019239">
    <property type="term" value="F:deaminase activity"/>
    <property type="evidence" value="ECO:0007669"/>
    <property type="project" value="TreeGrafter"/>
</dbReference>
<dbReference type="EMBL" id="SMLB01000008">
    <property type="protein sequence ID" value="TDD70749.1"/>
    <property type="molecule type" value="Genomic_DNA"/>
</dbReference>
<comment type="similarity">
    <text evidence="1">Belongs to the RutC family.</text>
</comment>
<proteinExistence type="inferred from homology"/>
<dbReference type="InterPro" id="IPR035959">
    <property type="entry name" value="RutC-like_sf"/>
</dbReference>